<evidence type="ECO:0000313" key="10">
    <source>
        <dbReference type="EMBL" id="GHP12236.1"/>
    </source>
</evidence>
<dbReference type="Gene3D" id="2.40.30.10">
    <property type="entry name" value="Translation factors"/>
    <property type="match status" value="1"/>
</dbReference>
<dbReference type="NCBIfam" id="TIGR03625">
    <property type="entry name" value="L3_bact"/>
    <property type="match status" value="1"/>
</dbReference>
<evidence type="ECO:0000256" key="1">
    <source>
        <dbReference type="ARBA" id="ARBA00004173"/>
    </source>
</evidence>
<keyword evidence="6 8" id="KW-0687">Ribonucleoprotein</keyword>
<dbReference type="InterPro" id="IPR019927">
    <property type="entry name" value="Ribosomal_uL3_bac/org-type"/>
</dbReference>
<sequence length="333" mass="35926">MRAASSSSSSSSSSPSLHPQTSHPPSSSSSAPFLWTPQPVPTVQTLPWTPTSARTGAVALKVGMTQRWDANGVNVPLTVLWLDECQVVKQLTPETDGYRAVQVGSGYQKRKNAHFLQRGHFDAAGVPPKRKLFEFKVSEDAMLPVGFEIGAGHFVPGQHVDVQGVTKGKGTQGVMKRHGFAGGNASHGSSKHHRKAGSTGACQSPGKRWKGTKMPGQMGNDKRTSSNLLVFAVDTKRNLVYVKGVVPGNRGSWVRIKDAKNPKTRDIPRAMDAPFPAAPREAVDFTSERFEVLHKDAELGTENTNAFQFTDPAQAASSLRVATPAHNPYHVFD</sequence>
<keyword evidence="5" id="KW-0496">Mitochondrion</keyword>
<feature type="region of interest" description="Disordered" evidence="9">
    <location>
        <begin position="180"/>
        <end position="223"/>
    </location>
</feature>
<proteinExistence type="inferred from homology"/>
<dbReference type="FunFam" id="3.30.160.810:FF:000001">
    <property type="entry name" value="50S ribosomal protein L3"/>
    <property type="match status" value="1"/>
</dbReference>
<dbReference type="FunFam" id="2.40.30.10:FF:000004">
    <property type="entry name" value="50S ribosomal protein L3"/>
    <property type="match status" value="1"/>
</dbReference>
<comment type="subcellular location">
    <subcellularLocation>
        <location evidence="1">Mitochondrion</location>
    </subcellularLocation>
</comment>
<evidence type="ECO:0000256" key="8">
    <source>
        <dbReference type="RuleBase" id="RU003905"/>
    </source>
</evidence>
<evidence type="ECO:0000256" key="2">
    <source>
        <dbReference type="ARBA" id="ARBA00006540"/>
    </source>
</evidence>
<dbReference type="PANTHER" id="PTHR11229">
    <property type="entry name" value="50S RIBOSOMAL PROTEIN L3"/>
    <property type="match status" value="1"/>
</dbReference>
<name>A0A830HXN9_9CHLO</name>
<evidence type="ECO:0000256" key="5">
    <source>
        <dbReference type="ARBA" id="ARBA00023128"/>
    </source>
</evidence>
<keyword evidence="3" id="KW-0809">Transit peptide</keyword>
<dbReference type="AlphaFoldDB" id="A0A830HXN9"/>
<evidence type="ECO:0000313" key="11">
    <source>
        <dbReference type="Proteomes" id="UP000660262"/>
    </source>
</evidence>
<reference evidence="10" key="1">
    <citation type="submission" date="2020-10" db="EMBL/GenBank/DDBJ databases">
        <title>Unveiling of a novel bifunctional photoreceptor, Dualchrome1, isolated from a cosmopolitan green alga.</title>
        <authorList>
            <person name="Suzuki S."/>
            <person name="Kawachi M."/>
        </authorList>
    </citation>
    <scope>NUCLEOTIDE SEQUENCE</scope>
    <source>
        <strain evidence="10">NIES 2893</strain>
    </source>
</reference>
<dbReference type="Pfam" id="PF00297">
    <property type="entry name" value="Ribosomal_L3"/>
    <property type="match status" value="1"/>
</dbReference>
<dbReference type="PANTHER" id="PTHR11229:SF8">
    <property type="entry name" value="LARGE RIBOSOMAL SUBUNIT PROTEIN UL3M"/>
    <property type="match status" value="1"/>
</dbReference>
<dbReference type="Gene3D" id="3.30.160.810">
    <property type="match status" value="1"/>
</dbReference>
<keyword evidence="4 8" id="KW-0689">Ribosomal protein</keyword>
<evidence type="ECO:0000256" key="9">
    <source>
        <dbReference type="SAM" id="MobiDB-lite"/>
    </source>
</evidence>
<dbReference type="InterPro" id="IPR000597">
    <property type="entry name" value="Ribosomal_uL3"/>
</dbReference>
<dbReference type="InterPro" id="IPR009000">
    <property type="entry name" value="Transl_B-barrel_sf"/>
</dbReference>
<accession>A0A830HXN9</accession>
<dbReference type="InterPro" id="IPR019926">
    <property type="entry name" value="Ribosomal_uL3_CS"/>
</dbReference>
<dbReference type="SUPFAM" id="SSF50447">
    <property type="entry name" value="Translation proteins"/>
    <property type="match status" value="1"/>
</dbReference>
<evidence type="ECO:0000256" key="4">
    <source>
        <dbReference type="ARBA" id="ARBA00022980"/>
    </source>
</evidence>
<evidence type="ECO:0000256" key="7">
    <source>
        <dbReference type="ARBA" id="ARBA00035209"/>
    </source>
</evidence>
<dbReference type="GO" id="GO:0005762">
    <property type="term" value="C:mitochondrial large ribosomal subunit"/>
    <property type="evidence" value="ECO:0007669"/>
    <property type="project" value="TreeGrafter"/>
</dbReference>
<feature type="region of interest" description="Disordered" evidence="9">
    <location>
        <begin position="1"/>
        <end position="36"/>
    </location>
</feature>
<evidence type="ECO:0000256" key="3">
    <source>
        <dbReference type="ARBA" id="ARBA00022946"/>
    </source>
</evidence>
<comment type="similarity">
    <text evidence="2 8">Belongs to the universal ribosomal protein uL3 family.</text>
</comment>
<dbReference type="OrthoDB" id="274683at2759"/>
<gene>
    <name evidence="10" type="ORF">PPROV_001096400</name>
</gene>
<evidence type="ECO:0000256" key="6">
    <source>
        <dbReference type="ARBA" id="ARBA00023274"/>
    </source>
</evidence>
<dbReference type="EMBL" id="BNJQ01000039">
    <property type="protein sequence ID" value="GHP12236.1"/>
    <property type="molecule type" value="Genomic_DNA"/>
</dbReference>
<dbReference type="HAMAP" id="MF_01325_B">
    <property type="entry name" value="Ribosomal_uL3_B"/>
    <property type="match status" value="1"/>
</dbReference>
<organism evidence="10 11">
    <name type="scientific">Pycnococcus provasolii</name>
    <dbReference type="NCBI Taxonomy" id="41880"/>
    <lineage>
        <taxon>Eukaryota</taxon>
        <taxon>Viridiplantae</taxon>
        <taxon>Chlorophyta</taxon>
        <taxon>Pseudoscourfieldiophyceae</taxon>
        <taxon>Pseudoscourfieldiales</taxon>
        <taxon>Pycnococcaceae</taxon>
        <taxon>Pycnococcus</taxon>
    </lineage>
</organism>
<protein>
    <recommendedName>
        <fullName evidence="7">Large ribosomal subunit protein uL3m</fullName>
    </recommendedName>
</protein>
<keyword evidence="11" id="KW-1185">Reference proteome</keyword>
<dbReference type="GO" id="GO:0006412">
    <property type="term" value="P:translation"/>
    <property type="evidence" value="ECO:0007669"/>
    <property type="project" value="InterPro"/>
</dbReference>
<dbReference type="Proteomes" id="UP000660262">
    <property type="component" value="Unassembled WGS sequence"/>
</dbReference>
<comment type="caution">
    <text evidence="10">The sequence shown here is derived from an EMBL/GenBank/DDBJ whole genome shotgun (WGS) entry which is preliminary data.</text>
</comment>
<dbReference type="PROSITE" id="PS00474">
    <property type="entry name" value="RIBOSOMAL_L3"/>
    <property type="match status" value="1"/>
</dbReference>
<dbReference type="GO" id="GO:0003735">
    <property type="term" value="F:structural constituent of ribosome"/>
    <property type="evidence" value="ECO:0007669"/>
    <property type="project" value="InterPro"/>
</dbReference>